<gene>
    <name evidence="2" type="ORF">GSTENG00036882001</name>
</gene>
<feature type="region of interest" description="Disordered" evidence="1">
    <location>
        <begin position="1"/>
        <end position="56"/>
    </location>
</feature>
<reference evidence="2" key="1">
    <citation type="journal article" date="2004" name="Nature">
        <title>Genome duplication in the teleost fish Tetraodon nigroviridis reveals the early vertebrate proto-karyotype.</title>
        <authorList>
            <person name="Jaillon O."/>
            <person name="Aury J.-M."/>
            <person name="Brunet F."/>
            <person name="Petit J.-L."/>
            <person name="Stange-Thomann N."/>
            <person name="Mauceli E."/>
            <person name="Bouneau L."/>
            <person name="Fischer C."/>
            <person name="Ozouf-Costaz C."/>
            <person name="Bernot A."/>
            <person name="Nicaud S."/>
            <person name="Jaffe D."/>
            <person name="Fisher S."/>
            <person name="Lutfalla G."/>
            <person name="Dossat C."/>
            <person name="Segurens B."/>
            <person name="Dasilva C."/>
            <person name="Salanoubat M."/>
            <person name="Levy M."/>
            <person name="Boudet N."/>
            <person name="Castellano S."/>
            <person name="Anthouard V."/>
            <person name="Jubin C."/>
            <person name="Castelli V."/>
            <person name="Katinka M."/>
            <person name="Vacherie B."/>
            <person name="Biemont C."/>
            <person name="Skalli Z."/>
            <person name="Cattolico L."/>
            <person name="Poulain J."/>
            <person name="De Berardinis V."/>
            <person name="Cruaud C."/>
            <person name="Duprat S."/>
            <person name="Brottier P."/>
            <person name="Coutanceau J.-P."/>
            <person name="Gouzy J."/>
            <person name="Parra G."/>
            <person name="Lardier G."/>
            <person name="Chapple C."/>
            <person name="McKernan K.J."/>
            <person name="McEwan P."/>
            <person name="Bosak S."/>
            <person name="Kellis M."/>
            <person name="Volff J.-N."/>
            <person name="Guigo R."/>
            <person name="Zody M.C."/>
            <person name="Mesirov J."/>
            <person name="Lindblad-Toh K."/>
            <person name="Birren B."/>
            <person name="Nusbaum C."/>
            <person name="Kahn D."/>
            <person name="Robinson-Rechavi M."/>
            <person name="Laudet V."/>
            <person name="Schachter V."/>
            <person name="Quetier F."/>
            <person name="Saurin W."/>
            <person name="Scarpelli C."/>
            <person name="Wincker P."/>
            <person name="Lander E.S."/>
            <person name="Weissenbach J."/>
            <person name="Roest Crollius H."/>
        </authorList>
    </citation>
    <scope>NUCLEOTIDE SEQUENCE [LARGE SCALE GENOMIC DNA]</scope>
</reference>
<dbReference type="OrthoDB" id="1939715at2759"/>
<evidence type="ECO:0000256" key="1">
    <source>
        <dbReference type="SAM" id="MobiDB-lite"/>
    </source>
</evidence>
<feature type="non-terminal residue" evidence="2">
    <location>
        <position position="1"/>
    </location>
</feature>
<dbReference type="EMBL" id="CAAE01019895">
    <property type="protein sequence ID" value="CAG14035.1"/>
    <property type="molecule type" value="Genomic_DNA"/>
</dbReference>
<dbReference type="KEGG" id="tng:GSTEN00036882G001"/>
<feature type="non-terminal residue" evidence="2">
    <location>
        <position position="56"/>
    </location>
</feature>
<comment type="caution">
    <text evidence="2">The sequence shown here is derived from an EMBL/GenBank/DDBJ whole genome shotgun (WGS) entry which is preliminary data.</text>
</comment>
<reference evidence="2" key="2">
    <citation type="submission" date="2004-02" db="EMBL/GenBank/DDBJ databases">
        <authorList>
            <consortium name="Genoscope"/>
            <consortium name="Whitehead Institute Centre for Genome Research"/>
        </authorList>
    </citation>
    <scope>NUCLEOTIDE SEQUENCE</scope>
</reference>
<sequence>DPDRPSIVSATELKELDNLDNDTDEGWAGAQMEADYTEKLNFSDDEENQASKDKRD</sequence>
<dbReference type="PANTHER" id="PTHR14038:SF6">
    <property type="entry name" value="PROTEIN PRRC2C"/>
    <property type="match status" value="1"/>
</dbReference>
<dbReference type="GO" id="GO:0030154">
    <property type="term" value="P:cell differentiation"/>
    <property type="evidence" value="ECO:0007669"/>
    <property type="project" value="TreeGrafter"/>
</dbReference>
<dbReference type="InterPro" id="IPR033184">
    <property type="entry name" value="PRRC2"/>
</dbReference>
<organism evidence="2">
    <name type="scientific">Tetraodon nigroviridis</name>
    <name type="common">Spotted green pufferfish</name>
    <name type="synonym">Chelonodon nigroviridis</name>
    <dbReference type="NCBI Taxonomy" id="99883"/>
    <lineage>
        <taxon>Eukaryota</taxon>
        <taxon>Metazoa</taxon>
        <taxon>Chordata</taxon>
        <taxon>Craniata</taxon>
        <taxon>Vertebrata</taxon>
        <taxon>Euteleostomi</taxon>
        <taxon>Actinopterygii</taxon>
        <taxon>Neopterygii</taxon>
        <taxon>Teleostei</taxon>
        <taxon>Neoteleostei</taxon>
        <taxon>Acanthomorphata</taxon>
        <taxon>Eupercaria</taxon>
        <taxon>Tetraodontiformes</taxon>
        <taxon>Tetradontoidea</taxon>
        <taxon>Tetraodontidae</taxon>
        <taxon>Tetraodon</taxon>
    </lineage>
</organism>
<dbReference type="AlphaFoldDB" id="Q4RC48"/>
<dbReference type="PANTHER" id="PTHR14038">
    <property type="entry name" value="BAT2 HLA-B-ASSOCIATED TRANSCRIPT 2"/>
    <property type="match status" value="1"/>
</dbReference>
<accession>Q4RC48</accession>
<proteinExistence type="predicted"/>
<protein>
    <submittedName>
        <fullName evidence="2">(spotted green pufferfish) hypothetical protein</fullName>
    </submittedName>
</protein>
<name>Q4RC48_TETNG</name>
<evidence type="ECO:0000313" key="2">
    <source>
        <dbReference type="EMBL" id="CAG14035.1"/>
    </source>
</evidence>